<proteinExistence type="predicted"/>
<dbReference type="InterPro" id="IPR006059">
    <property type="entry name" value="SBP"/>
</dbReference>
<gene>
    <name evidence="2" type="ORF">QYB97_06720</name>
</gene>
<keyword evidence="1" id="KW-0732">Signal</keyword>
<sequence length="431" mass="47363">MKKAWSLLSLILVFILAMTGCSGQSADEASGVASKKGKTLTVWAWNTNVPVLKQAEKIYAKDHKGFKLKIQEISNNDMYPKLTTSLQGGGQGLPDIVLIEDTHIQGYLHNFPKAFVNLSKKGFDKEGEKFPSYKRELASRDGNMYGMPFDGGPAGVFYRTDYFKKAGINPDSIETWDDFIAAGKTLKQKTGIKFLSLDMNSDDPVYRLMLNQQGSFYFGDDNKPALASKESQTAMKMLKKLKDEGVASNVTGWDAWLSGVASGKVATAVSGSWMAGLIEQQAPKDKGKWGVFPLPAFEKGGNRAANIGGSAWTIPTASKNQDSAYDFLKFFSTTNKIQEIATKGGLFPTLNTVYTSPLFTEADDYFNNQKIWQIFANETKEIKAANYTGNYAIAKDEAVKAQSEILTSGKNIPTALKAAEKRLENRLSTKE</sequence>
<organism evidence="2 3">
    <name type="scientific">Fictibacillus fluitans</name>
    <dbReference type="NCBI Taxonomy" id="3058422"/>
    <lineage>
        <taxon>Bacteria</taxon>
        <taxon>Bacillati</taxon>
        <taxon>Bacillota</taxon>
        <taxon>Bacilli</taxon>
        <taxon>Bacillales</taxon>
        <taxon>Fictibacillaceae</taxon>
        <taxon>Fictibacillus</taxon>
    </lineage>
</organism>
<evidence type="ECO:0000313" key="2">
    <source>
        <dbReference type="EMBL" id="MDN4524159.1"/>
    </source>
</evidence>
<evidence type="ECO:0000256" key="1">
    <source>
        <dbReference type="SAM" id="SignalP"/>
    </source>
</evidence>
<dbReference type="CDD" id="cd13585">
    <property type="entry name" value="PBP2_TMBP_like"/>
    <property type="match status" value="1"/>
</dbReference>
<feature type="signal peptide" evidence="1">
    <location>
        <begin position="1"/>
        <end position="26"/>
    </location>
</feature>
<dbReference type="Pfam" id="PF13416">
    <property type="entry name" value="SBP_bac_8"/>
    <property type="match status" value="1"/>
</dbReference>
<dbReference type="PANTHER" id="PTHR43649">
    <property type="entry name" value="ARABINOSE-BINDING PROTEIN-RELATED"/>
    <property type="match status" value="1"/>
</dbReference>
<name>A0ABT8HTR3_9BACL</name>
<evidence type="ECO:0000313" key="3">
    <source>
        <dbReference type="Proteomes" id="UP001172721"/>
    </source>
</evidence>
<dbReference type="PANTHER" id="PTHR43649:SF32">
    <property type="entry name" value="SUGAR BINDING SECRETED PROTEIN"/>
    <property type="match status" value="1"/>
</dbReference>
<dbReference type="Proteomes" id="UP001172721">
    <property type="component" value="Unassembled WGS sequence"/>
</dbReference>
<dbReference type="RefSeq" id="WP_301165207.1">
    <property type="nucleotide sequence ID" value="NZ_JAUHTR010000002.1"/>
</dbReference>
<dbReference type="InterPro" id="IPR050490">
    <property type="entry name" value="Bact_solute-bd_prot1"/>
</dbReference>
<reference evidence="2" key="1">
    <citation type="submission" date="2023-07" db="EMBL/GenBank/DDBJ databases">
        <title>Fictibacillus sp. isolated from freshwater pond.</title>
        <authorList>
            <person name="Kirdat K."/>
            <person name="Bhat A."/>
            <person name="Mourya A."/>
            <person name="Yadav A."/>
        </authorList>
    </citation>
    <scope>NUCLEOTIDE SEQUENCE</scope>
    <source>
        <strain evidence="2">NE201</strain>
    </source>
</reference>
<feature type="chain" id="PRO_5045133759" evidence="1">
    <location>
        <begin position="27"/>
        <end position="431"/>
    </location>
</feature>
<dbReference type="Gene3D" id="3.40.190.10">
    <property type="entry name" value="Periplasmic binding protein-like II"/>
    <property type="match status" value="1"/>
</dbReference>
<dbReference type="EMBL" id="JAUHTR010000002">
    <property type="protein sequence ID" value="MDN4524159.1"/>
    <property type="molecule type" value="Genomic_DNA"/>
</dbReference>
<keyword evidence="3" id="KW-1185">Reference proteome</keyword>
<dbReference type="PROSITE" id="PS51257">
    <property type="entry name" value="PROKAR_LIPOPROTEIN"/>
    <property type="match status" value="1"/>
</dbReference>
<accession>A0ABT8HTR3</accession>
<dbReference type="SUPFAM" id="SSF53850">
    <property type="entry name" value="Periplasmic binding protein-like II"/>
    <property type="match status" value="1"/>
</dbReference>
<comment type="caution">
    <text evidence="2">The sequence shown here is derived from an EMBL/GenBank/DDBJ whole genome shotgun (WGS) entry which is preliminary data.</text>
</comment>
<protein>
    <submittedName>
        <fullName evidence="2">Sugar ABC transporter substrate-binding protein</fullName>
    </submittedName>
</protein>